<reference evidence="3" key="1">
    <citation type="submission" date="2016-04" db="EMBL/GenBank/DDBJ databases">
        <authorList>
            <person name="Chen S.-C."/>
            <person name="Lai M.-C."/>
        </authorList>
    </citation>
    <scope>NUCLEOTIDE SEQUENCE [LARGE SCALE GENOMIC DNA]</scope>
    <source>
        <strain evidence="3">AB14</strain>
    </source>
</reference>
<protein>
    <submittedName>
        <fullName evidence="2">Uncharacterized protein</fullName>
    </submittedName>
</protein>
<organism evidence="2 3">
    <name type="scientific">Natrinema saccharevitans</name>
    <dbReference type="NCBI Taxonomy" id="301967"/>
    <lineage>
        <taxon>Archaea</taxon>
        <taxon>Methanobacteriati</taxon>
        <taxon>Methanobacteriota</taxon>
        <taxon>Stenosarchaea group</taxon>
        <taxon>Halobacteria</taxon>
        <taxon>Halobacteriales</taxon>
        <taxon>Natrialbaceae</taxon>
        <taxon>Natrinema</taxon>
    </lineage>
</organism>
<name>A0A1S8AYT4_9EURY</name>
<dbReference type="Proteomes" id="UP000189370">
    <property type="component" value="Unassembled WGS sequence"/>
</dbReference>
<feature type="region of interest" description="Disordered" evidence="1">
    <location>
        <begin position="38"/>
        <end position="179"/>
    </location>
</feature>
<dbReference type="EMBL" id="LWLN01000001">
    <property type="protein sequence ID" value="OLZ41792.1"/>
    <property type="molecule type" value="Genomic_DNA"/>
</dbReference>
<sequence length="179" mass="19760">MAAGDPTSGARSTLEYQEAIATLGQRTLESAAYVRIEKVDAETEVGSPPRIDGDPGRPRQLFRNPLDNASTRTDDRTRRISVFAEYDGLTWKGPVRDRDRSERDGSSRPGIRSTPRSRGVRRYRHRARALSARRRAPRRSSERSESTRGAISVDSDPSAGPTFPVAVPTSPDHDSPSDD</sequence>
<evidence type="ECO:0000256" key="1">
    <source>
        <dbReference type="SAM" id="MobiDB-lite"/>
    </source>
</evidence>
<dbReference type="AlphaFoldDB" id="A0A1S8AYT4"/>
<feature type="compositionally biased region" description="Basic residues" evidence="1">
    <location>
        <begin position="118"/>
        <end position="138"/>
    </location>
</feature>
<keyword evidence="3" id="KW-1185">Reference proteome</keyword>
<dbReference type="STRING" id="301967.A6E15_12700"/>
<gene>
    <name evidence="2" type="ORF">A6E15_12700</name>
</gene>
<accession>A0A1S8AYT4</accession>
<evidence type="ECO:0000313" key="3">
    <source>
        <dbReference type="Proteomes" id="UP000189370"/>
    </source>
</evidence>
<comment type="caution">
    <text evidence="2">The sequence shown here is derived from an EMBL/GenBank/DDBJ whole genome shotgun (WGS) entry which is preliminary data.</text>
</comment>
<feature type="compositionally biased region" description="Basic and acidic residues" evidence="1">
    <location>
        <begin position="94"/>
        <end position="106"/>
    </location>
</feature>
<evidence type="ECO:0000313" key="2">
    <source>
        <dbReference type="EMBL" id="OLZ41792.1"/>
    </source>
</evidence>
<proteinExistence type="predicted"/>